<dbReference type="PANTHER" id="PTHR22897:SF20">
    <property type="entry name" value="SULFHYDRYL OXIDASE"/>
    <property type="match status" value="1"/>
</dbReference>
<protein>
    <recommendedName>
        <fullName evidence="8">Sulfhydryl oxidase</fullName>
        <ecNumber evidence="8">1.8.3.2</ecNumber>
    </recommendedName>
</protein>
<comment type="catalytic activity">
    <reaction evidence="8">
        <text>2 R'C(R)SH + O2 = R'C(R)S-S(R)CR' + H2O2</text>
        <dbReference type="Rhea" id="RHEA:17357"/>
        <dbReference type="ChEBI" id="CHEBI:15379"/>
        <dbReference type="ChEBI" id="CHEBI:16240"/>
        <dbReference type="ChEBI" id="CHEBI:16520"/>
        <dbReference type="ChEBI" id="CHEBI:17412"/>
        <dbReference type="EC" id="1.8.3.2"/>
    </reaction>
</comment>
<organism evidence="12 13">
    <name type="scientific">Ditylenchus dipsaci</name>
    <dbReference type="NCBI Taxonomy" id="166011"/>
    <lineage>
        <taxon>Eukaryota</taxon>
        <taxon>Metazoa</taxon>
        <taxon>Ecdysozoa</taxon>
        <taxon>Nematoda</taxon>
        <taxon>Chromadorea</taxon>
        <taxon>Rhabditida</taxon>
        <taxon>Tylenchina</taxon>
        <taxon>Tylenchomorpha</taxon>
        <taxon>Sphaerularioidea</taxon>
        <taxon>Anguinidae</taxon>
        <taxon>Anguininae</taxon>
        <taxon>Ditylenchus</taxon>
    </lineage>
</organism>
<keyword evidence="5 8" id="KW-0560">Oxidoreductase</keyword>
<comment type="cofactor">
    <cofactor evidence="1 8">
        <name>FAD</name>
        <dbReference type="ChEBI" id="CHEBI:57692"/>
    </cofactor>
</comment>
<dbReference type="SUPFAM" id="SSF69000">
    <property type="entry name" value="FAD-dependent thiol oxidase"/>
    <property type="match status" value="1"/>
</dbReference>
<feature type="chain" id="PRO_5036999864" description="Sulfhydryl oxidase" evidence="9">
    <location>
        <begin position="24"/>
        <end position="577"/>
    </location>
</feature>
<dbReference type="InterPro" id="IPR036249">
    <property type="entry name" value="Thioredoxin-like_sf"/>
</dbReference>
<evidence type="ECO:0000256" key="2">
    <source>
        <dbReference type="ARBA" id="ARBA00022630"/>
    </source>
</evidence>
<dbReference type="GO" id="GO:0003756">
    <property type="term" value="F:protein disulfide isomerase activity"/>
    <property type="evidence" value="ECO:0007669"/>
    <property type="project" value="TreeGrafter"/>
</dbReference>
<keyword evidence="4 8" id="KW-0274">FAD</keyword>
<evidence type="ECO:0000259" key="10">
    <source>
        <dbReference type="PROSITE" id="PS51324"/>
    </source>
</evidence>
<evidence type="ECO:0000256" key="8">
    <source>
        <dbReference type="RuleBase" id="RU371123"/>
    </source>
</evidence>
<dbReference type="GO" id="GO:0016971">
    <property type="term" value="F:flavin-dependent sulfhydryl oxidase activity"/>
    <property type="evidence" value="ECO:0007669"/>
    <property type="project" value="InterPro"/>
</dbReference>
<proteinExistence type="predicted"/>
<dbReference type="PROSITE" id="PS51352">
    <property type="entry name" value="THIOREDOXIN_2"/>
    <property type="match status" value="1"/>
</dbReference>
<feature type="signal peptide" evidence="9">
    <location>
        <begin position="1"/>
        <end position="23"/>
    </location>
</feature>
<keyword evidence="2 8" id="KW-0285">Flavoprotein</keyword>
<dbReference type="InterPro" id="IPR036774">
    <property type="entry name" value="ERV/ALR_sulphydryl_oxid_sf"/>
</dbReference>
<dbReference type="InterPro" id="IPR017937">
    <property type="entry name" value="Thioredoxin_CS"/>
</dbReference>
<evidence type="ECO:0000256" key="1">
    <source>
        <dbReference type="ARBA" id="ARBA00001974"/>
    </source>
</evidence>
<dbReference type="Gene3D" id="1.20.120.1960">
    <property type="entry name" value="QSOX sulfhydryl oxidase domain"/>
    <property type="match status" value="1"/>
</dbReference>
<evidence type="ECO:0000313" key="13">
    <source>
        <dbReference type="WBParaSite" id="jg21916"/>
    </source>
</evidence>
<keyword evidence="12" id="KW-1185">Reference proteome</keyword>
<dbReference type="GO" id="GO:0000139">
    <property type="term" value="C:Golgi membrane"/>
    <property type="evidence" value="ECO:0007669"/>
    <property type="project" value="TreeGrafter"/>
</dbReference>
<keyword evidence="6" id="KW-1015">Disulfide bond</keyword>
<accession>A0A915DQQ7</accession>
<dbReference type="SUPFAM" id="SSF52833">
    <property type="entry name" value="Thioredoxin-like"/>
    <property type="match status" value="1"/>
</dbReference>
<dbReference type="InterPro" id="IPR017905">
    <property type="entry name" value="ERV/ALR_sulphydryl_oxidase"/>
</dbReference>
<dbReference type="Pfam" id="PF04777">
    <property type="entry name" value="Evr1_Alr"/>
    <property type="match status" value="1"/>
</dbReference>
<dbReference type="Gene3D" id="3.40.30.10">
    <property type="entry name" value="Glutaredoxin"/>
    <property type="match status" value="2"/>
</dbReference>
<feature type="domain" description="Thioredoxin" evidence="11">
    <location>
        <begin position="30"/>
        <end position="180"/>
    </location>
</feature>
<dbReference type="AlphaFoldDB" id="A0A915DQQ7"/>
<evidence type="ECO:0000256" key="5">
    <source>
        <dbReference type="ARBA" id="ARBA00023002"/>
    </source>
</evidence>
<evidence type="ECO:0000259" key="11">
    <source>
        <dbReference type="PROSITE" id="PS51352"/>
    </source>
</evidence>
<keyword evidence="3 9" id="KW-0732">Signal</keyword>
<evidence type="ECO:0000256" key="3">
    <source>
        <dbReference type="ARBA" id="ARBA00022729"/>
    </source>
</evidence>
<dbReference type="Proteomes" id="UP000887574">
    <property type="component" value="Unplaced"/>
</dbReference>
<dbReference type="InterPro" id="IPR039798">
    <property type="entry name" value="Sulfhydryl_oxidase"/>
</dbReference>
<feature type="domain" description="ERV/ALR sulfhydryl oxidase" evidence="10">
    <location>
        <begin position="440"/>
        <end position="541"/>
    </location>
</feature>
<dbReference type="InterPro" id="IPR013766">
    <property type="entry name" value="Thioredoxin_domain"/>
</dbReference>
<dbReference type="WBParaSite" id="jg21916">
    <property type="protein sequence ID" value="jg21916"/>
    <property type="gene ID" value="jg21916"/>
</dbReference>
<dbReference type="GO" id="GO:0005615">
    <property type="term" value="C:extracellular space"/>
    <property type="evidence" value="ECO:0007669"/>
    <property type="project" value="TreeGrafter"/>
</dbReference>
<reference evidence="13" key="1">
    <citation type="submission" date="2022-11" db="UniProtKB">
        <authorList>
            <consortium name="WormBaseParasite"/>
        </authorList>
    </citation>
    <scope>IDENTIFICATION</scope>
</reference>
<dbReference type="EC" id="1.8.3.2" evidence="8"/>
<evidence type="ECO:0000256" key="7">
    <source>
        <dbReference type="ARBA" id="ARBA00023180"/>
    </source>
</evidence>
<evidence type="ECO:0000256" key="9">
    <source>
        <dbReference type="SAM" id="SignalP"/>
    </source>
</evidence>
<dbReference type="Pfam" id="PF00085">
    <property type="entry name" value="Thioredoxin"/>
    <property type="match status" value="1"/>
</dbReference>
<dbReference type="Gene3D" id="1.20.120.310">
    <property type="entry name" value="ERV/ALR sulfhydryl oxidase domain"/>
    <property type="match status" value="1"/>
</dbReference>
<dbReference type="InterPro" id="IPR042568">
    <property type="entry name" value="QSOX_FAD-bd_sf"/>
</dbReference>
<dbReference type="GO" id="GO:0006457">
    <property type="term" value="P:protein folding"/>
    <property type="evidence" value="ECO:0007669"/>
    <property type="project" value="TreeGrafter"/>
</dbReference>
<dbReference type="PROSITE" id="PS00194">
    <property type="entry name" value="THIOREDOXIN_1"/>
    <property type="match status" value="1"/>
</dbReference>
<keyword evidence="7" id="KW-0325">Glycoprotein</keyword>
<evidence type="ECO:0000313" key="12">
    <source>
        <dbReference type="Proteomes" id="UP000887574"/>
    </source>
</evidence>
<dbReference type="PROSITE" id="PS51324">
    <property type="entry name" value="ERV_ALR"/>
    <property type="match status" value="1"/>
</dbReference>
<evidence type="ECO:0000256" key="6">
    <source>
        <dbReference type="ARBA" id="ARBA00023157"/>
    </source>
</evidence>
<sequence length="577" mass="66270">MAMWIAFSCIVVACCLQLQMCSAYKSNMSYKPVGESPLLYRPGVDKVLNLDQETFEDTVFDSSKPILVEVYKDWCGHCRKFLPIFREFSYAVQNWNDSVQIAVINCADLHNRKVCNGTRAHGKTTVPSMKYFHAHSTNYSESYEFDPEHTVEAMRAHLVEKLTEEMPEKDSALVVKAVEIGENHCDSLTTVEKELWKQASSNSVEHIALVVIEEGDDNHTNLATQLKLDLSPYKEKLEVLMLKSTSNAAELLDVKEVPTVVLLKKGTEKPLFSGQIHLNTSTEIVKHAELKPVGSQLPNLMMEKTKPKIDCDKDPEHCKELYYVSERDMLKALKVALYNEILNEDSTEGDNFDNLKNFLQLLIDNFPTSTKRNAPRESSTTTLKSSEKAHAFFKDMLEFMESKKDRKFTSDEWNSTFIANEEKENPFPKKSDEFEHCKGSSIEYRGFTCGLWSAFHTLTINSYLNAKEQQPSDKNSKGQTGELRTLPKTFHEHDNNEFPMDKSKVQKPEDAFMYMWEAHNLVNNHLHGDMTEDPQFIKYQFPPAFLCTSCKADNKKFDKENVQKFLLEYYTNIKPHN</sequence>
<dbReference type="PANTHER" id="PTHR22897">
    <property type="entry name" value="QUIESCIN Q6-RELATED SULFHYDRYL OXIDASE"/>
    <property type="match status" value="1"/>
</dbReference>
<evidence type="ECO:0000256" key="4">
    <source>
        <dbReference type="ARBA" id="ARBA00022827"/>
    </source>
</evidence>
<name>A0A915DQQ7_9BILA</name>